<reference evidence="2 3" key="1">
    <citation type="submission" date="2024-02" db="EMBL/GenBank/DDBJ databases">
        <title>High-quality chromosome-scale genome assembly of Pensacola bahiagrass (Paspalum notatum Flugge var. saurae).</title>
        <authorList>
            <person name="Vega J.M."/>
            <person name="Podio M."/>
            <person name="Orjuela J."/>
            <person name="Siena L.A."/>
            <person name="Pessino S.C."/>
            <person name="Combes M.C."/>
            <person name="Mariac C."/>
            <person name="Albertini E."/>
            <person name="Pupilli F."/>
            <person name="Ortiz J.P.A."/>
            <person name="Leblanc O."/>
        </authorList>
    </citation>
    <scope>NUCLEOTIDE SEQUENCE [LARGE SCALE GENOMIC DNA]</scope>
    <source>
        <strain evidence="2">R1</strain>
        <tissue evidence="2">Leaf</tissue>
    </source>
</reference>
<name>A0AAQ3WW01_PASNO</name>
<proteinExistence type="predicted"/>
<keyword evidence="3" id="KW-1185">Reference proteome</keyword>
<evidence type="ECO:0000313" key="3">
    <source>
        <dbReference type="Proteomes" id="UP001341281"/>
    </source>
</evidence>
<organism evidence="2 3">
    <name type="scientific">Paspalum notatum var. saurae</name>
    <dbReference type="NCBI Taxonomy" id="547442"/>
    <lineage>
        <taxon>Eukaryota</taxon>
        <taxon>Viridiplantae</taxon>
        <taxon>Streptophyta</taxon>
        <taxon>Embryophyta</taxon>
        <taxon>Tracheophyta</taxon>
        <taxon>Spermatophyta</taxon>
        <taxon>Magnoliopsida</taxon>
        <taxon>Liliopsida</taxon>
        <taxon>Poales</taxon>
        <taxon>Poaceae</taxon>
        <taxon>PACMAD clade</taxon>
        <taxon>Panicoideae</taxon>
        <taxon>Andropogonodae</taxon>
        <taxon>Paspaleae</taxon>
        <taxon>Paspalinae</taxon>
        <taxon>Paspalum</taxon>
    </lineage>
</organism>
<feature type="region of interest" description="Disordered" evidence="1">
    <location>
        <begin position="73"/>
        <end position="123"/>
    </location>
</feature>
<accession>A0AAQ3WW01</accession>
<dbReference type="Proteomes" id="UP001341281">
    <property type="component" value="Chromosome 05"/>
</dbReference>
<sequence>MGIRRRARILTCPPPLTFLLPRPPAFLPSSSAPRRPPPHRSFALLRCVAASSSSLASAAAATRASPAALCRRRRRLRRAEPPSPRLALRGPRRQRIRPRGAAERWPCSAQGRKHRRLPPAAASLRGSSSTRCVRFAGEFGGIRRGRSRPPALSYTVVLGVV</sequence>
<dbReference type="EMBL" id="CP144749">
    <property type="protein sequence ID" value="WVZ75216.1"/>
    <property type="molecule type" value="Genomic_DNA"/>
</dbReference>
<protein>
    <submittedName>
        <fullName evidence="2">Uncharacterized protein</fullName>
    </submittedName>
</protein>
<gene>
    <name evidence="2" type="ORF">U9M48_023297</name>
</gene>
<dbReference type="AlphaFoldDB" id="A0AAQ3WW01"/>
<evidence type="ECO:0000313" key="2">
    <source>
        <dbReference type="EMBL" id="WVZ75216.1"/>
    </source>
</evidence>
<evidence type="ECO:0000256" key="1">
    <source>
        <dbReference type="SAM" id="MobiDB-lite"/>
    </source>
</evidence>